<sequence>MKFANPLYYPLPMLIGAIALVFSIRVAKLPSWVALPAAGAIAFTGAAFRKGQEPEMLNLENPELERELLSVQQQARLLAEKAIALRAEAARLITDSLQMDLLASVQLACDRSTELPQKINALAQRMQGSDSLLSVDDLRKQLSGVQNRLQTTRSGLVREQLEYLAESLEQNIQLVQTGEDARQAQVANLSTLVVDSAGVLQALQNKLRSANLADAQQSLELRSLSDELSLFQENVDLLMSQSSP</sequence>
<evidence type="ECO:0000313" key="3">
    <source>
        <dbReference type="Proteomes" id="UP000757435"/>
    </source>
</evidence>
<gene>
    <name evidence="2" type="ORF">KME15_09665</name>
</gene>
<keyword evidence="1" id="KW-0472">Membrane</keyword>
<name>A0A951QA18_9CYAN</name>
<reference evidence="2" key="1">
    <citation type="submission" date="2021-05" db="EMBL/GenBank/DDBJ databases">
        <authorList>
            <person name="Pietrasiak N."/>
            <person name="Ward R."/>
            <person name="Stajich J.E."/>
            <person name="Kurbessoian T."/>
        </authorList>
    </citation>
    <scope>NUCLEOTIDE SEQUENCE</scope>
    <source>
        <strain evidence="2">UHER 2000/2452</strain>
    </source>
</reference>
<dbReference type="Proteomes" id="UP000757435">
    <property type="component" value="Unassembled WGS sequence"/>
</dbReference>
<reference evidence="2" key="2">
    <citation type="journal article" date="2022" name="Microbiol. Resour. Announc.">
        <title>Metagenome Sequencing to Explore Phylogenomics of Terrestrial Cyanobacteria.</title>
        <authorList>
            <person name="Ward R.D."/>
            <person name="Stajich J.E."/>
            <person name="Johansen J.R."/>
            <person name="Huntemann M."/>
            <person name="Clum A."/>
            <person name="Foster B."/>
            <person name="Foster B."/>
            <person name="Roux S."/>
            <person name="Palaniappan K."/>
            <person name="Varghese N."/>
            <person name="Mukherjee S."/>
            <person name="Reddy T.B.K."/>
            <person name="Daum C."/>
            <person name="Copeland A."/>
            <person name="Chen I.A."/>
            <person name="Ivanova N.N."/>
            <person name="Kyrpides N.C."/>
            <person name="Shapiro N."/>
            <person name="Eloe-Fadrosh E.A."/>
            <person name="Pietrasiak N."/>
        </authorList>
    </citation>
    <scope>NUCLEOTIDE SEQUENCE</scope>
    <source>
        <strain evidence="2">UHER 2000/2452</strain>
    </source>
</reference>
<evidence type="ECO:0000313" key="2">
    <source>
        <dbReference type="EMBL" id="MBW4658931.1"/>
    </source>
</evidence>
<comment type="caution">
    <text evidence="2">The sequence shown here is derived from an EMBL/GenBank/DDBJ whole genome shotgun (WGS) entry which is preliminary data.</text>
</comment>
<feature type="transmembrane region" description="Helical" evidence="1">
    <location>
        <begin position="7"/>
        <end position="26"/>
    </location>
</feature>
<keyword evidence="1" id="KW-0812">Transmembrane</keyword>
<evidence type="ECO:0000256" key="1">
    <source>
        <dbReference type="SAM" id="Phobius"/>
    </source>
</evidence>
<dbReference type="AlphaFoldDB" id="A0A951QA18"/>
<proteinExistence type="predicted"/>
<dbReference type="EMBL" id="JAHHHD010000008">
    <property type="protein sequence ID" value="MBW4658931.1"/>
    <property type="molecule type" value="Genomic_DNA"/>
</dbReference>
<accession>A0A951QA18</accession>
<organism evidence="2 3">
    <name type="scientific">Drouetiella hepatica Uher 2000/2452</name>
    <dbReference type="NCBI Taxonomy" id="904376"/>
    <lineage>
        <taxon>Bacteria</taxon>
        <taxon>Bacillati</taxon>
        <taxon>Cyanobacteriota</taxon>
        <taxon>Cyanophyceae</taxon>
        <taxon>Oculatellales</taxon>
        <taxon>Oculatellaceae</taxon>
        <taxon>Drouetiella</taxon>
    </lineage>
</organism>
<protein>
    <submittedName>
        <fullName evidence="2">Uncharacterized protein</fullName>
    </submittedName>
</protein>
<keyword evidence="1" id="KW-1133">Transmembrane helix</keyword>